<dbReference type="Proteomes" id="UP001497472">
    <property type="component" value="Unassembled WGS sequence"/>
</dbReference>
<feature type="compositionally biased region" description="Acidic residues" evidence="2">
    <location>
        <begin position="92"/>
        <end position="101"/>
    </location>
</feature>
<evidence type="ECO:0000256" key="1">
    <source>
        <dbReference type="SAM" id="Coils"/>
    </source>
</evidence>
<evidence type="ECO:0000313" key="5">
    <source>
        <dbReference type="Proteomes" id="UP001497472"/>
    </source>
</evidence>
<gene>
    <name evidence="4" type="ORF">LNINA_LOCUS3787</name>
</gene>
<protein>
    <submittedName>
        <fullName evidence="4">Uncharacterized protein</fullName>
    </submittedName>
</protein>
<feature type="signal peptide" evidence="3">
    <location>
        <begin position="1"/>
        <end position="22"/>
    </location>
</feature>
<reference evidence="4 5" key="1">
    <citation type="submission" date="2023-11" db="EMBL/GenBank/DDBJ databases">
        <authorList>
            <person name="Okamura Y."/>
        </authorList>
    </citation>
    <scope>NUCLEOTIDE SEQUENCE [LARGE SCALE GENOMIC DNA]</scope>
</reference>
<feature type="compositionally biased region" description="Basic and acidic residues" evidence="2">
    <location>
        <begin position="75"/>
        <end position="84"/>
    </location>
</feature>
<feature type="compositionally biased region" description="Basic and acidic residues" evidence="2">
    <location>
        <begin position="110"/>
        <end position="138"/>
    </location>
</feature>
<feature type="coiled-coil region" evidence="1">
    <location>
        <begin position="163"/>
        <end position="190"/>
    </location>
</feature>
<comment type="caution">
    <text evidence="4">The sequence shown here is derived from an EMBL/GenBank/DDBJ whole genome shotgun (WGS) entry which is preliminary data.</text>
</comment>
<keyword evidence="1" id="KW-0175">Coiled coil</keyword>
<keyword evidence="3" id="KW-0732">Signal</keyword>
<name>A0AAV1J3D7_9NEOP</name>
<dbReference type="AlphaFoldDB" id="A0AAV1J3D7"/>
<evidence type="ECO:0000313" key="4">
    <source>
        <dbReference type="EMBL" id="CAK1544005.1"/>
    </source>
</evidence>
<evidence type="ECO:0000256" key="3">
    <source>
        <dbReference type="SAM" id="SignalP"/>
    </source>
</evidence>
<proteinExistence type="predicted"/>
<feature type="chain" id="PRO_5043897849" evidence="3">
    <location>
        <begin position="23"/>
        <end position="316"/>
    </location>
</feature>
<keyword evidence="5" id="KW-1185">Reference proteome</keyword>
<evidence type="ECO:0000256" key="2">
    <source>
        <dbReference type="SAM" id="MobiDB-lite"/>
    </source>
</evidence>
<accession>A0AAV1J3D7</accession>
<dbReference type="EMBL" id="CAVLEF010000005">
    <property type="protein sequence ID" value="CAK1544005.1"/>
    <property type="molecule type" value="Genomic_DNA"/>
</dbReference>
<feature type="region of interest" description="Disordered" evidence="2">
    <location>
        <begin position="73"/>
        <end position="138"/>
    </location>
</feature>
<organism evidence="4 5">
    <name type="scientific">Leptosia nina</name>
    <dbReference type="NCBI Taxonomy" id="320188"/>
    <lineage>
        <taxon>Eukaryota</taxon>
        <taxon>Metazoa</taxon>
        <taxon>Ecdysozoa</taxon>
        <taxon>Arthropoda</taxon>
        <taxon>Hexapoda</taxon>
        <taxon>Insecta</taxon>
        <taxon>Pterygota</taxon>
        <taxon>Neoptera</taxon>
        <taxon>Endopterygota</taxon>
        <taxon>Lepidoptera</taxon>
        <taxon>Glossata</taxon>
        <taxon>Ditrysia</taxon>
        <taxon>Papilionoidea</taxon>
        <taxon>Pieridae</taxon>
        <taxon>Pierinae</taxon>
        <taxon>Leptosia</taxon>
    </lineage>
</organism>
<sequence>MDRTLVFCVLVVICYKISPTVQDTHTKENIDTLLERLIEGVNNASVDSIKSNPNNNSRVIYFKTVPEPSIIFKRKSNDTEDENKNPPTPDFLYDDLEEEQSEQPNSTPLIKDKSSENVTRRSQENSEDTTVEKPESRDAIKDLLANRNKGKITPDFIIDQFVYEESETNFESFRSELEDLKKEVANHNNKDKYRFTRLFSDIKNLYNEIEALKIAQEKIITTQDMLSRRVNVPDMEMGRTTNLQPRPNCPYFKNGISVQPNLPNYEGRRFINAPPMQYRSLNSIPQFSNMRQIPHFQSAILKNPRRLPHKQIIYFH</sequence>